<dbReference type="RefSeq" id="WP_194947162.1">
    <property type="nucleotide sequence ID" value="NZ_JACBGI020000001.1"/>
</dbReference>
<proteinExistence type="inferred from homology"/>
<dbReference type="InterPro" id="IPR000515">
    <property type="entry name" value="MetI-like"/>
</dbReference>
<dbReference type="InterPro" id="IPR050045">
    <property type="entry name" value="Opp2B"/>
</dbReference>
<evidence type="ECO:0000256" key="2">
    <source>
        <dbReference type="ARBA" id="ARBA00022448"/>
    </source>
</evidence>
<keyword evidence="7" id="KW-0406">Ion transport</keyword>
<dbReference type="Pfam" id="PF19300">
    <property type="entry name" value="BPD_transp_1_N"/>
    <property type="match status" value="1"/>
</dbReference>
<evidence type="ECO:0000313" key="13">
    <source>
        <dbReference type="EMBL" id="MBF6056796.1"/>
    </source>
</evidence>
<comment type="similarity">
    <text evidence="10">Belongs to the binding-protein-dependent transport system permease family. OppBC subfamily.</text>
</comment>
<keyword evidence="5 11" id="KW-0812">Transmembrane</keyword>
<keyword evidence="8" id="KW-0921">Nickel transport</keyword>
<evidence type="ECO:0000256" key="10">
    <source>
        <dbReference type="ARBA" id="ARBA00024202"/>
    </source>
</evidence>
<comment type="subcellular location">
    <subcellularLocation>
        <location evidence="1 11">Cell membrane</location>
        <topology evidence="1 11">Multi-pass membrane protein</topology>
    </subcellularLocation>
</comment>
<dbReference type="EMBL" id="JACBGI020000001">
    <property type="protein sequence ID" value="MBF6056796.1"/>
    <property type="molecule type" value="Genomic_DNA"/>
</dbReference>
<evidence type="ECO:0000256" key="4">
    <source>
        <dbReference type="ARBA" id="ARBA00022596"/>
    </source>
</evidence>
<evidence type="ECO:0000256" key="5">
    <source>
        <dbReference type="ARBA" id="ARBA00022692"/>
    </source>
</evidence>
<evidence type="ECO:0000256" key="7">
    <source>
        <dbReference type="ARBA" id="ARBA00023065"/>
    </source>
</evidence>
<protein>
    <submittedName>
        <fullName evidence="13">ABC transporter permease</fullName>
    </submittedName>
</protein>
<feature type="domain" description="ABC transmembrane type-1" evidence="12">
    <location>
        <begin position="96"/>
        <end position="293"/>
    </location>
</feature>
<keyword evidence="6 11" id="KW-1133">Transmembrane helix</keyword>
<dbReference type="Pfam" id="PF00528">
    <property type="entry name" value="BPD_transp_1"/>
    <property type="match status" value="1"/>
</dbReference>
<feature type="transmembrane region" description="Helical" evidence="11">
    <location>
        <begin position="224"/>
        <end position="254"/>
    </location>
</feature>
<keyword evidence="2 11" id="KW-0813">Transport</keyword>
<dbReference type="InterPro" id="IPR035906">
    <property type="entry name" value="MetI-like_sf"/>
</dbReference>
<dbReference type="NCBIfam" id="NF045470">
    <property type="entry name" value="Opp2B"/>
    <property type="match status" value="1"/>
</dbReference>
<feature type="transmembrane region" description="Helical" evidence="11">
    <location>
        <begin position="102"/>
        <end position="123"/>
    </location>
</feature>
<reference evidence="13 14" key="1">
    <citation type="submission" date="2020-11" db="EMBL/GenBank/DDBJ databases">
        <title>Sulfur oxidizing isolate from Hospital Hole Sinkhole.</title>
        <authorList>
            <person name="Scott K.M."/>
        </authorList>
    </citation>
    <scope>NUCLEOTIDE SEQUENCE [LARGE SCALE GENOMIC DNA]</scope>
    <source>
        <strain evidence="13 14">HH1</strain>
    </source>
</reference>
<dbReference type="InterPro" id="IPR045621">
    <property type="entry name" value="BPD_transp_1_N"/>
</dbReference>
<evidence type="ECO:0000256" key="3">
    <source>
        <dbReference type="ARBA" id="ARBA00022475"/>
    </source>
</evidence>
<evidence type="ECO:0000256" key="11">
    <source>
        <dbReference type="RuleBase" id="RU363032"/>
    </source>
</evidence>
<dbReference type="SUPFAM" id="SSF161098">
    <property type="entry name" value="MetI-like"/>
    <property type="match status" value="1"/>
</dbReference>
<organism evidence="13 14">
    <name type="scientific">Thiomicrorhabdus heinhorstiae</name>
    <dbReference type="NCBI Taxonomy" id="2748010"/>
    <lineage>
        <taxon>Bacteria</taxon>
        <taxon>Pseudomonadati</taxon>
        <taxon>Pseudomonadota</taxon>
        <taxon>Gammaproteobacteria</taxon>
        <taxon>Thiotrichales</taxon>
        <taxon>Piscirickettsiaceae</taxon>
        <taxon>Thiomicrorhabdus</taxon>
    </lineage>
</organism>
<accession>A0ABS0BVE3</accession>
<feature type="transmembrane region" description="Helical" evidence="11">
    <location>
        <begin position="135"/>
        <end position="162"/>
    </location>
</feature>
<feature type="transmembrane region" description="Helical" evidence="11">
    <location>
        <begin position="174"/>
        <end position="193"/>
    </location>
</feature>
<dbReference type="PROSITE" id="PS50928">
    <property type="entry name" value="ABC_TM1"/>
    <property type="match status" value="1"/>
</dbReference>
<dbReference type="PANTHER" id="PTHR43163">
    <property type="entry name" value="DIPEPTIDE TRANSPORT SYSTEM PERMEASE PROTEIN DPPB-RELATED"/>
    <property type="match status" value="1"/>
</dbReference>
<evidence type="ECO:0000256" key="9">
    <source>
        <dbReference type="ARBA" id="ARBA00023136"/>
    </source>
</evidence>
<evidence type="ECO:0000256" key="6">
    <source>
        <dbReference type="ARBA" id="ARBA00022989"/>
    </source>
</evidence>
<keyword evidence="14" id="KW-1185">Reference proteome</keyword>
<name>A0ABS0BVE3_9GAMM</name>
<feature type="transmembrane region" description="Helical" evidence="11">
    <location>
        <begin position="274"/>
        <end position="300"/>
    </location>
</feature>
<keyword evidence="3" id="KW-1003">Cell membrane</keyword>
<keyword evidence="9 11" id="KW-0472">Membrane</keyword>
<sequence length="308" mass="33896">MASYLLRLLASILLVSWLVGSLVFFLIHMVPGDPVAVMLGDWASPADEQVLRRQLGLDLPIWQQYWNYLSGILFHGDFGQSLFYQQAVSDLLAQRFPMTLQLALMALMIAVLIAFPLGIIAALRSGHWPDHLSMTVSLIGVSIPNFWLGPMLILLFSIGLAWLPVSGADQPLSWILPAITLGTALAAILARMLRASLLEVLHEDYIRTARAKGLSSKWVYGKHALLNALLPVVTILGLQLGTLLGGAVITEVVFDWPGLGQLLVESIQRRDYPVVQACILVVSIAYITINGLTELVYAWLDPRIRVAQ</sequence>
<dbReference type="PANTHER" id="PTHR43163:SF6">
    <property type="entry name" value="DIPEPTIDE TRANSPORT SYSTEM PERMEASE PROTEIN DPPB-RELATED"/>
    <property type="match status" value="1"/>
</dbReference>
<evidence type="ECO:0000259" key="12">
    <source>
        <dbReference type="PROSITE" id="PS50928"/>
    </source>
</evidence>
<gene>
    <name evidence="13" type="ORF">H8792_000395</name>
</gene>
<dbReference type="CDD" id="cd06261">
    <property type="entry name" value="TM_PBP2"/>
    <property type="match status" value="1"/>
</dbReference>
<evidence type="ECO:0000313" key="14">
    <source>
        <dbReference type="Proteomes" id="UP001193680"/>
    </source>
</evidence>
<evidence type="ECO:0000256" key="8">
    <source>
        <dbReference type="ARBA" id="ARBA00023112"/>
    </source>
</evidence>
<comment type="caution">
    <text evidence="13">The sequence shown here is derived from an EMBL/GenBank/DDBJ whole genome shotgun (WGS) entry which is preliminary data.</text>
</comment>
<dbReference type="Gene3D" id="1.10.3720.10">
    <property type="entry name" value="MetI-like"/>
    <property type="match status" value="1"/>
</dbReference>
<dbReference type="Proteomes" id="UP001193680">
    <property type="component" value="Unassembled WGS sequence"/>
</dbReference>
<evidence type="ECO:0000256" key="1">
    <source>
        <dbReference type="ARBA" id="ARBA00004651"/>
    </source>
</evidence>
<keyword evidence="4" id="KW-0533">Nickel</keyword>